<dbReference type="Proteomes" id="UP000220836">
    <property type="component" value="Unassembled WGS sequence"/>
</dbReference>
<keyword evidence="1" id="KW-1133">Transmembrane helix</keyword>
<keyword evidence="1" id="KW-0812">Transmembrane</keyword>
<evidence type="ECO:0000313" key="3">
    <source>
        <dbReference type="Proteomes" id="UP000220836"/>
    </source>
</evidence>
<dbReference type="AlphaFoldDB" id="A0A238KTA4"/>
<feature type="transmembrane region" description="Helical" evidence="1">
    <location>
        <begin position="52"/>
        <end position="69"/>
    </location>
</feature>
<organism evidence="2 3">
    <name type="scientific">Pelagimonas varians</name>
    <dbReference type="NCBI Taxonomy" id="696760"/>
    <lineage>
        <taxon>Bacteria</taxon>
        <taxon>Pseudomonadati</taxon>
        <taxon>Pseudomonadota</taxon>
        <taxon>Alphaproteobacteria</taxon>
        <taxon>Rhodobacterales</taxon>
        <taxon>Roseobacteraceae</taxon>
        <taxon>Pelagimonas</taxon>
    </lineage>
</organism>
<dbReference type="EMBL" id="FXYH01000012">
    <property type="protein sequence ID" value="SMX46039.1"/>
    <property type="molecule type" value="Genomic_DNA"/>
</dbReference>
<reference evidence="2 3" key="1">
    <citation type="submission" date="2017-05" db="EMBL/GenBank/DDBJ databases">
        <authorList>
            <person name="Song R."/>
            <person name="Chenine A.L."/>
            <person name="Ruprecht R.M."/>
        </authorList>
    </citation>
    <scope>NUCLEOTIDE SEQUENCE [LARGE SCALE GENOMIC DNA]</scope>
    <source>
        <strain evidence="2 3">CECT 8663</strain>
    </source>
</reference>
<keyword evidence="1" id="KW-0472">Membrane</keyword>
<evidence type="ECO:0008006" key="4">
    <source>
        <dbReference type="Google" id="ProtNLM"/>
    </source>
</evidence>
<feature type="transmembrane region" description="Helical" evidence="1">
    <location>
        <begin position="12"/>
        <end position="32"/>
    </location>
</feature>
<gene>
    <name evidence="2" type="ORF">PEV8663_03177</name>
</gene>
<name>A0A238KTA4_9RHOB</name>
<feature type="transmembrane region" description="Helical" evidence="1">
    <location>
        <begin position="104"/>
        <end position="124"/>
    </location>
</feature>
<evidence type="ECO:0000256" key="1">
    <source>
        <dbReference type="SAM" id="Phobius"/>
    </source>
</evidence>
<sequence>MSTTLLEKVTLGISGLTAASIGGFILAVPHVFYASYGIALGDNPSLLSELRAPAAGLLTLGVLMLTGIWRSSMIQVSIAAALTVFLAFPAGRLIGFAVDGLPSGGIIGAFVLEIGIAGLCLFAFRRRILPTTTDFSGSEARS</sequence>
<accession>A0A238KTA4</accession>
<dbReference type="InterPro" id="IPR025597">
    <property type="entry name" value="DUF4345"/>
</dbReference>
<proteinExistence type="predicted"/>
<feature type="transmembrane region" description="Helical" evidence="1">
    <location>
        <begin position="76"/>
        <end position="98"/>
    </location>
</feature>
<protein>
    <recommendedName>
        <fullName evidence="4">DUF4345 domain-containing protein</fullName>
    </recommendedName>
</protein>
<dbReference type="Pfam" id="PF14248">
    <property type="entry name" value="DUF4345"/>
    <property type="match status" value="1"/>
</dbReference>
<dbReference type="RefSeq" id="WP_097805657.1">
    <property type="nucleotide sequence ID" value="NZ_FXYH01000012.1"/>
</dbReference>
<evidence type="ECO:0000313" key="2">
    <source>
        <dbReference type="EMBL" id="SMX46039.1"/>
    </source>
</evidence>
<dbReference type="OrthoDB" id="583466at2"/>
<keyword evidence="3" id="KW-1185">Reference proteome</keyword>